<keyword evidence="16" id="KW-1185">Reference proteome</keyword>
<dbReference type="InterPro" id="IPR029398">
    <property type="entry name" value="PolB_thumb"/>
</dbReference>
<dbReference type="Gene3D" id="3.40.50.10190">
    <property type="entry name" value="BRCT domain"/>
    <property type="match status" value="1"/>
</dbReference>
<evidence type="ECO:0000256" key="12">
    <source>
        <dbReference type="ARBA" id="ARBA00049244"/>
    </source>
</evidence>
<evidence type="ECO:0000256" key="10">
    <source>
        <dbReference type="ARBA" id="ARBA00023204"/>
    </source>
</evidence>
<gene>
    <name evidence="15" type="primary">g4466</name>
    <name evidence="15" type="ORF">EsDP_00004466</name>
</gene>
<dbReference type="PANTHER" id="PTHR11276:SF28">
    <property type="entry name" value="DNA POLYMERASE LAMBDA"/>
    <property type="match status" value="1"/>
</dbReference>
<sequence>MALAQPSLRDKLAHFDSMKRSSEESGDSDDGDGFAAAEQLDRQRRMSFFLNSQSAPAGSTVSAAEDVGNDRRHHHHPVRREEARTTTTPIIKATQQQQQQQQQQQHTRTRVHELLGSTGDETVIPETARVSKTQQRKGRTPLPLPRHLDSAMTMDSPSLKAVKGKKRKRESLNIRPEKEQVFKDLRFYYIPNDDIAPARRLRINKAREFGASWTRDPLTATHIIVDKDIAYSDVKKIIDGAGGPKTKVVVNEEYPVDCIRFRSVLDHGQKKYRVPGQPLEKEREEGQEVTGAVDGQPTSSNESTSSLEVKQQHRNARKWGGHVAELGTPSRSNEGSNDGGAVGKAIEGAPAVDSQPLSLEVMASEIMGDASETGDATGKNREHGGDELSRYITMMQEFKDLPLDHDEDDDDTRSSATDQGEQRSDEEEEGSRSEVEQETPKGMKNQVGPKNKATRFEDRFACNQAGAQNAGANNPNLRTIEVLQRMADYYDRVNDHWRTLGYRKAITTLKRHDSKITTEEEAFKLPHIGRRIAQKIEEIVTTNELRRLKYAEEESTDSALQLFLKIYGVGTKQAQQWLSKGYRTLDDVKAKAKLNPSQRIGVDHLDDLNTRIPRREVEALGAYVEKAAAKVDPLVKLIIGGSYRRGSPSSNDIDLIVTKTNTDSVSQLRPFLTELTRVLTDDGFLTARLASFHSRADGSKFHGCCVLPRTRGGMDDEDHGPVWRRIDFLLVPETEMGAALIYFTGNDIFNRSMRLLASKKGMRLNQRGLYMDVSRGAAREKVTTGQLVEGRCERRIFEILGVKWREPRERWC</sequence>
<evidence type="ECO:0000256" key="8">
    <source>
        <dbReference type="ARBA" id="ARBA00022763"/>
    </source>
</evidence>
<organism evidence="15 16">
    <name type="scientific">Epichloe bromicola</name>
    <dbReference type="NCBI Taxonomy" id="79588"/>
    <lineage>
        <taxon>Eukaryota</taxon>
        <taxon>Fungi</taxon>
        <taxon>Dikarya</taxon>
        <taxon>Ascomycota</taxon>
        <taxon>Pezizomycotina</taxon>
        <taxon>Sordariomycetes</taxon>
        <taxon>Hypocreomycetidae</taxon>
        <taxon>Hypocreales</taxon>
        <taxon>Clavicipitaceae</taxon>
        <taxon>Epichloe</taxon>
    </lineage>
</organism>
<feature type="compositionally biased region" description="Basic and acidic residues" evidence="13">
    <location>
        <begin position="430"/>
        <end position="441"/>
    </location>
</feature>
<dbReference type="SUPFAM" id="SSF81301">
    <property type="entry name" value="Nucleotidyltransferase"/>
    <property type="match status" value="1"/>
</dbReference>
<keyword evidence="8" id="KW-0227">DNA damage</keyword>
<dbReference type="PANTHER" id="PTHR11276">
    <property type="entry name" value="DNA POLYMERASE TYPE-X FAMILY MEMBER"/>
    <property type="match status" value="1"/>
</dbReference>
<keyword evidence="11" id="KW-0456">Lyase</keyword>
<dbReference type="Gene3D" id="1.10.150.110">
    <property type="entry name" value="DNA polymerase beta, N-terminal domain-like"/>
    <property type="match status" value="1"/>
</dbReference>
<name>A0ABQ0CRT3_9HYPO</name>
<dbReference type="SUPFAM" id="SSF81585">
    <property type="entry name" value="PsbU/PolX domain-like"/>
    <property type="match status" value="1"/>
</dbReference>
<keyword evidence="5" id="KW-0808">Transferase</keyword>
<dbReference type="Pfam" id="PF10391">
    <property type="entry name" value="DNA_pol_lambd_f"/>
    <property type="match status" value="1"/>
</dbReference>
<feature type="compositionally biased region" description="Polar residues" evidence="13">
    <location>
        <begin position="49"/>
        <end position="62"/>
    </location>
</feature>
<feature type="region of interest" description="Disordered" evidence="13">
    <location>
        <begin position="272"/>
        <end position="355"/>
    </location>
</feature>
<evidence type="ECO:0000313" key="16">
    <source>
        <dbReference type="Proteomes" id="UP001562357"/>
    </source>
</evidence>
<dbReference type="InterPro" id="IPR037160">
    <property type="entry name" value="DNA_Pol_thumb_sf"/>
</dbReference>
<dbReference type="InterPro" id="IPR002054">
    <property type="entry name" value="DNA-dir_DNA_pol_X"/>
</dbReference>
<dbReference type="Proteomes" id="UP001562357">
    <property type="component" value="Unassembled WGS sequence"/>
</dbReference>
<feature type="compositionally biased region" description="Polar residues" evidence="13">
    <location>
        <begin position="296"/>
        <end position="309"/>
    </location>
</feature>
<evidence type="ECO:0000256" key="3">
    <source>
        <dbReference type="ARBA" id="ARBA00016513"/>
    </source>
</evidence>
<dbReference type="Gene3D" id="1.10.150.20">
    <property type="entry name" value="5' to 3' exonuclease, C-terminal subdomain"/>
    <property type="match status" value="1"/>
</dbReference>
<comment type="catalytic activity">
    <reaction evidence="12">
        <text>DNA(n) + a 2'-deoxyribonucleoside 5'-triphosphate = DNA(n+1) + diphosphate</text>
        <dbReference type="Rhea" id="RHEA:22508"/>
        <dbReference type="Rhea" id="RHEA-COMP:17339"/>
        <dbReference type="Rhea" id="RHEA-COMP:17340"/>
        <dbReference type="ChEBI" id="CHEBI:33019"/>
        <dbReference type="ChEBI" id="CHEBI:61560"/>
        <dbReference type="ChEBI" id="CHEBI:173112"/>
        <dbReference type="EC" id="2.7.7.7"/>
    </reaction>
</comment>
<dbReference type="PRINTS" id="PR00870">
    <property type="entry name" value="DNAPOLXBETA"/>
</dbReference>
<dbReference type="InterPro" id="IPR001357">
    <property type="entry name" value="BRCT_dom"/>
</dbReference>
<dbReference type="PROSITE" id="PS50172">
    <property type="entry name" value="BRCT"/>
    <property type="match status" value="1"/>
</dbReference>
<comment type="caution">
    <text evidence="15">The sequence shown here is derived from an EMBL/GenBank/DDBJ whole genome shotgun (WGS) entry which is preliminary data.</text>
</comment>
<evidence type="ECO:0000256" key="1">
    <source>
        <dbReference type="ARBA" id="ARBA00001936"/>
    </source>
</evidence>
<evidence type="ECO:0000256" key="4">
    <source>
        <dbReference type="ARBA" id="ARBA00022634"/>
    </source>
</evidence>
<evidence type="ECO:0000256" key="11">
    <source>
        <dbReference type="ARBA" id="ARBA00023239"/>
    </source>
</evidence>
<evidence type="ECO:0000256" key="5">
    <source>
        <dbReference type="ARBA" id="ARBA00022679"/>
    </source>
</evidence>
<evidence type="ECO:0000259" key="14">
    <source>
        <dbReference type="PROSITE" id="PS50172"/>
    </source>
</evidence>
<dbReference type="EC" id="2.7.7.7" evidence="2"/>
<dbReference type="InterPro" id="IPR018944">
    <property type="entry name" value="DNA_pol_lambd_fingers_domain"/>
</dbReference>
<dbReference type="PRINTS" id="PR00869">
    <property type="entry name" value="DNAPOLX"/>
</dbReference>
<dbReference type="InterPro" id="IPR027421">
    <property type="entry name" value="DNA_pol_lamdba_lyase_dom_sf"/>
</dbReference>
<comment type="cofactor">
    <cofactor evidence="1">
        <name>Mn(2+)</name>
        <dbReference type="ChEBI" id="CHEBI:29035"/>
    </cofactor>
</comment>
<dbReference type="SUPFAM" id="SSF52113">
    <property type="entry name" value="BRCT domain"/>
    <property type="match status" value="1"/>
</dbReference>
<evidence type="ECO:0000256" key="7">
    <source>
        <dbReference type="ARBA" id="ARBA00022705"/>
    </source>
</evidence>
<evidence type="ECO:0000256" key="2">
    <source>
        <dbReference type="ARBA" id="ARBA00012417"/>
    </source>
</evidence>
<dbReference type="SUPFAM" id="SSF47802">
    <property type="entry name" value="DNA polymerase beta, N-terminal domain-like"/>
    <property type="match status" value="1"/>
</dbReference>
<reference evidence="16" key="1">
    <citation type="submission" date="2024-06" db="EMBL/GenBank/DDBJ databases">
        <title>Draft Genome Sequences of Epichloe bromicola Strains Isolated from Elymus ciliaris.</title>
        <authorList>
            <consortium name="Epichloe bromicola genome sequencing consortium"/>
            <person name="Miura A."/>
            <person name="Imano S."/>
            <person name="Ashida A."/>
            <person name="Sato I."/>
            <person name="Chiba S."/>
            <person name="Tanaka A."/>
            <person name="Camagna M."/>
            <person name="Takemoto D."/>
        </authorList>
    </citation>
    <scope>NUCLEOTIDE SEQUENCE [LARGE SCALE GENOMIC DNA]</scope>
    <source>
        <strain evidence="16">DP</strain>
    </source>
</reference>
<dbReference type="SMART" id="SM00483">
    <property type="entry name" value="POLXc"/>
    <property type="match status" value="1"/>
</dbReference>
<dbReference type="InterPro" id="IPR028207">
    <property type="entry name" value="DNA_pol_B_palm_palm"/>
</dbReference>
<keyword evidence="4" id="KW-0237">DNA synthesis</keyword>
<dbReference type="Gene3D" id="3.30.460.10">
    <property type="entry name" value="Beta Polymerase, domain 2"/>
    <property type="match status" value="1"/>
</dbReference>
<accession>A0ABQ0CRT3</accession>
<dbReference type="InterPro" id="IPR036420">
    <property type="entry name" value="BRCT_dom_sf"/>
</dbReference>
<protein>
    <recommendedName>
        <fullName evidence="3">DNA polymerase lambda</fullName>
        <ecNumber evidence="2">2.7.7.7</ecNumber>
    </recommendedName>
</protein>
<dbReference type="Pfam" id="PF14792">
    <property type="entry name" value="DNA_pol_B_palm"/>
    <property type="match status" value="1"/>
</dbReference>
<evidence type="ECO:0000313" key="15">
    <source>
        <dbReference type="EMBL" id="GAB0136154.1"/>
    </source>
</evidence>
<feature type="compositionally biased region" description="Basic and acidic residues" evidence="13">
    <location>
        <begin position="8"/>
        <end position="23"/>
    </location>
</feature>
<evidence type="ECO:0000256" key="13">
    <source>
        <dbReference type="SAM" id="MobiDB-lite"/>
    </source>
</evidence>
<dbReference type="InterPro" id="IPR022312">
    <property type="entry name" value="DNA_pol_X"/>
</dbReference>
<evidence type="ECO:0000256" key="6">
    <source>
        <dbReference type="ARBA" id="ARBA00022695"/>
    </source>
</evidence>
<feature type="region of interest" description="Disordered" evidence="13">
    <location>
        <begin position="130"/>
        <end position="151"/>
    </location>
</feature>
<dbReference type="CDD" id="cd00141">
    <property type="entry name" value="NT_POLXc"/>
    <property type="match status" value="1"/>
</dbReference>
<dbReference type="EMBL" id="BAAFGZ010000173">
    <property type="protein sequence ID" value="GAB0136154.1"/>
    <property type="molecule type" value="Genomic_DNA"/>
</dbReference>
<dbReference type="InterPro" id="IPR010996">
    <property type="entry name" value="HHH_MUS81"/>
</dbReference>
<keyword evidence="6" id="KW-0548">Nucleotidyltransferase</keyword>
<dbReference type="InterPro" id="IPR002008">
    <property type="entry name" value="DNA_pol_X_beta-like"/>
</dbReference>
<keyword evidence="9" id="KW-0239">DNA-directed DNA polymerase</keyword>
<dbReference type="InterPro" id="IPR043519">
    <property type="entry name" value="NT_sf"/>
</dbReference>
<feature type="region of interest" description="Disordered" evidence="13">
    <location>
        <begin position="402"/>
        <end position="450"/>
    </location>
</feature>
<dbReference type="Pfam" id="PF14716">
    <property type="entry name" value="HHH_8"/>
    <property type="match status" value="1"/>
</dbReference>
<keyword evidence="7" id="KW-0235">DNA replication</keyword>
<evidence type="ECO:0000256" key="9">
    <source>
        <dbReference type="ARBA" id="ARBA00022932"/>
    </source>
</evidence>
<proteinExistence type="predicted"/>
<dbReference type="Gene3D" id="3.30.210.10">
    <property type="entry name" value="DNA polymerase, thumb domain"/>
    <property type="match status" value="1"/>
</dbReference>
<feature type="domain" description="BRCT" evidence="14">
    <location>
        <begin position="177"/>
        <end position="272"/>
    </location>
</feature>
<feature type="region of interest" description="Disordered" evidence="13">
    <location>
        <begin position="1"/>
        <end position="86"/>
    </location>
</feature>
<dbReference type="Pfam" id="PF14791">
    <property type="entry name" value="DNA_pol_B_thumb"/>
    <property type="match status" value="1"/>
</dbReference>
<keyword evidence="10" id="KW-0234">DNA repair</keyword>